<keyword evidence="1" id="KW-0812">Transmembrane</keyword>
<sequence>MSGAGRPGDGTNAPFVPRRGRLVASVLAVLTLVIFLLVAIFVPERFHLVDRLGFFLIGLGVAGLLSRYMTIRAVPRADGLLVRNLGPQQVVPWEDIEAVRFSDGMPWVRLDLADGDDMAVMAIQRADGSGSLVQAQRLSDLVGAHQR</sequence>
<keyword evidence="1" id="KW-0472">Membrane</keyword>
<feature type="transmembrane region" description="Helical" evidence="1">
    <location>
        <begin position="22"/>
        <end position="42"/>
    </location>
</feature>
<dbReference type="AlphaFoldDB" id="A0A176QBY0"/>
<gene>
    <name evidence="3" type="ORF">AWH69_12630</name>
</gene>
<evidence type="ECO:0000313" key="3">
    <source>
        <dbReference type="EMBL" id="OAB87189.1"/>
    </source>
</evidence>
<reference evidence="3 4" key="1">
    <citation type="submission" date="2016-01" db="EMBL/GenBank/DDBJ databases">
        <title>Janibacter melonis strain CD11_4 genome sequencing and assembly.</title>
        <authorList>
            <person name="Nair G.R."/>
            <person name="Kaur G."/>
            <person name="Chander A.M."/>
            <person name="Mayilraj S."/>
        </authorList>
    </citation>
    <scope>NUCLEOTIDE SEQUENCE [LARGE SCALE GENOMIC DNA]</scope>
    <source>
        <strain evidence="3 4">CD11-4</strain>
    </source>
</reference>
<evidence type="ECO:0000259" key="2">
    <source>
        <dbReference type="Pfam" id="PF10756"/>
    </source>
</evidence>
<dbReference type="InterPro" id="IPR019692">
    <property type="entry name" value="CFP-6_PH"/>
</dbReference>
<feature type="transmembrane region" description="Helical" evidence="1">
    <location>
        <begin position="48"/>
        <end position="66"/>
    </location>
</feature>
<evidence type="ECO:0000313" key="4">
    <source>
        <dbReference type="Proteomes" id="UP000076976"/>
    </source>
</evidence>
<organism evidence="3 4">
    <name type="scientific">Janibacter melonis</name>
    <dbReference type="NCBI Taxonomy" id="262209"/>
    <lineage>
        <taxon>Bacteria</taxon>
        <taxon>Bacillati</taxon>
        <taxon>Actinomycetota</taxon>
        <taxon>Actinomycetes</taxon>
        <taxon>Micrococcales</taxon>
        <taxon>Intrasporangiaceae</taxon>
        <taxon>Janibacter</taxon>
    </lineage>
</organism>
<dbReference type="EMBL" id="LQZG01000003">
    <property type="protein sequence ID" value="OAB87189.1"/>
    <property type="molecule type" value="Genomic_DNA"/>
</dbReference>
<name>A0A176QBY0_9MICO</name>
<dbReference type="Pfam" id="PF10756">
    <property type="entry name" value="bPH_6"/>
    <property type="match status" value="1"/>
</dbReference>
<feature type="domain" description="Low molecular weight protein antigen 6 PH" evidence="2">
    <location>
        <begin position="77"/>
        <end position="136"/>
    </location>
</feature>
<accession>A0A176QBY0</accession>
<dbReference type="Proteomes" id="UP000076976">
    <property type="component" value="Unassembled WGS sequence"/>
</dbReference>
<keyword evidence="4" id="KW-1185">Reference proteome</keyword>
<dbReference type="STRING" id="262209.AWH69_12630"/>
<protein>
    <recommendedName>
        <fullName evidence="2">Low molecular weight protein antigen 6 PH domain-containing protein</fullName>
    </recommendedName>
</protein>
<comment type="caution">
    <text evidence="3">The sequence shown here is derived from an EMBL/GenBank/DDBJ whole genome shotgun (WGS) entry which is preliminary data.</text>
</comment>
<evidence type="ECO:0000256" key="1">
    <source>
        <dbReference type="SAM" id="Phobius"/>
    </source>
</evidence>
<proteinExistence type="predicted"/>
<keyword evidence="1" id="KW-1133">Transmembrane helix</keyword>